<evidence type="ECO:0000313" key="2">
    <source>
        <dbReference type="EMBL" id="MPM92508.1"/>
    </source>
</evidence>
<dbReference type="GO" id="GO:0035438">
    <property type="term" value="F:cyclic-di-GMP binding"/>
    <property type="evidence" value="ECO:0007669"/>
    <property type="project" value="InterPro"/>
</dbReference>
<dbReference type="Gene3D" id="2.40.10.220">
    <property type="entry name" value="predicted glycosyltransferase like domains"/>
    <property type="match status" value="1"/>
</dbReference>
<evidence type="ECO:0000259" key="1">
    <source>
        <dbReference type="Pfam" id="PF07238"/>
    </source>
</evidence>
<dbReference type="AlphaFoldDB" id="A0A645DTN7"/>
<sequence length="223" mass="25490">MQLDRILSPGNEVRVKNEINGFITFIDDIVDGAILVPVPAAGERRVLVKPGERYLISCVTDLGLYMMETEVGEVSLSDNVTMAELRVISNYKKIQRRDAFRANECIAVSVRRKEREGEAPYPWVNTQTVDLSETGVLLKYNEPCEPGWTMELVLHLDKYGVKETLPRIVCSVARCVKTDSRQFEYLIGMRFEEMNEKTQDTLIKFVVLSQRSKLTYKQGKGYK</sequence>
<proteinExistence type="predicted"/>
<dbReference type="Pfam" id="PF07238">
    <property type="entry name" value="PilZ"/>
    <property type="match status" value="1"/>
</dbReference>
<accession>A0A645DTN7</accession>
<organism evidence="2">
    <name type="scientific">bioreactor metagenome</name>
    <dbReference type="NCBI Taxonomy" id="1076179"/>
    <lineage>
        <taxon>unclassified sequences</taxon>
        <taxon>metagenomes</taxon>
        <taxon>ecological metagenomes</taxon>
    </lineage>
</organism>
<feature type="domain" description="PilZ" evidence="1">
    <location>
        <begin position="95"/>
        <end position="206"/>
    </location>
</feature>
<name>A0A645DTN7_9ZZZZ</name>
<protein>
    <recommendedName>
        <fullName evidence="1">PilZ domain-containing protein</fullName>
    </recommendedName>
</protein>
<dbReference type="SUPFAM" id="SSF141371">
    <property type="entry name" value="PilZ domain-like"/>
    <property type="match status" value="1"/>
</dbReference>
<reference evidence="2" key="1">
    <citation type="submission" date="2019-08" db="EMBL/GenBank/DDBJ databases">
        <authorList>
            <person name="Kucharzyk K."/>
            <person name="Murdoch R.W."/>
            <person name="Higgins S."/>
            <person name="Loffler F."/>
        </authorList>
    </citation>
    <scope>NUCLEOTIDE SEQUENCE</scope>
</reference>
<dbReference type="EMBL" id="VSSQ01039439">
    <property type="protein sequence ID" value="MPM92508.1"/>
    <property type="molecule type" value="Genomic_DNA"/>
</dbReference>
<comment type="caution">
    <text evidence="2">The sequence shown here is derived from an EMBL/GenBank/DDBJ whole genome shotgun (WGS) entry which is preliminary data.</text>
</comment>
<gene>
    <name evidence="2" type="ORF">SDC9_139643</name>
</gene>
<dbReference type="InterPro" id="IPR009875">
    <property type="entry name" value="PilZ_domain"/>
</dbReference>